<sequence>MEEAPRMLRQGAAGPGVAPVRSGVRARLARSALLALGAAASTCWSCPGWVLPRTWARGQQERPSGAPQPLSRLPLAAPLGYAQRAPAGVARRAHIAGEYGVLPETDAPLVDTSHEEDPLLERLVTVVQAADGRRGVDISAFWIREGSEIIVIITALSRPQLQAIANDIDLRMRKGLRLKRQRNVYFTGHGIREEAATGWVCAVYPRITIHVMTPTQRSYYDIESTWRDENQDYEKIPVDELIREDGFGNMRLSRELETREEPAYSDAEEQDEEEGVKVDAGIDYEEDEEDPFWS</sequence>
<dbReference type="GO" id="GO:0090071">
    <property type="term" value="P:negative regulation of ribosome biogenesis"/>
    <property type="evidence" value="ECO:0007669"/>
    <property type="project" value="TreeGrafter"/>
</dbReference>
<name>A0A7S1LID9_ALECA</name>
<dbReference type="InterPro" id="IPR043519">
    <property type="entry name" value="NT_sf"/>
</dbReference>
<gene>
    <name evidence="3" type="ORF">ACAT0790_LOCUS9244</name>
</gene>
<dbReference type="GO" id="GO:0043023">
    <property type="term" value="F:ribosomal large subunit binding"/>
    <property type="evidence" value="ECO:0007669"/>
    <property type="project" value="TreeGrafter"/>
</dbReference>
<dbReference type="InterPro" id="IPR004394">
    <property type="entry name" value="Iojap/RsfS/C7orf30"/>
</dbReference>
<dbReference type="Pfam" id="PF02410">
    <property type="entry name" value="RsfS"/>
    <property type="match status" value="1"/>
</dbReference>
<evidence type="ECO:0000313" key="3">
    <source>
        <dbReference type="EMBL" id="CAD9104811.1"/>
    </source>
</evidence>
<dbReference type="Gene3D" id="3.30.460.10">
    <property type="entry name" value="Beta Polymerase, domain 2"/>
    <property type="match status" value="1"/>
</dbReference>
<dbReference type="SUPFAM" id="SSF81301">
    <property type="entry name" value="Nucleotidyltransferase"/>
    <property type="match status" value="1"/>
</dbReference>
<evidence type="ECO:0000256" key="2">
    <source>
        <dbReference type="SAM" id="MobiDB-lite"/>
    </source>
</evidence>
<evidence type="ECO:0000256" key="1">
    <source>
        <dbReference type="ARBA" id="ARBA00010574"/>
    </source>
</evidence>
<dbReference type="EMBL" id="HBGE01015592">
    <property type="protein sequence ID" value="CAD9104811.1"/>
    <property type="molecule type" value="Transcribed_RNA"/>
</dbReference>
<protein>
    <recommendedName>
        <fullName evidence="4">Ribosomal silencing factor RsfS</fullName>
    </recommendedName>
</protein>
<feature type="region of interest" description="Disordered" evidence="2">
    <location>
        <begin position="252"/>
        <end position="294"/>
    </location>
</feature>
<accession>A0A7S1LID9</accession>
<comment type="similarity">
    <text evidence="1">Belongs to the Iojap/RsfS family.</text>
</comment>
<dbReference type="AlphaFoldDB" id="A0A7S1LID9"/>
<reference evidence="3" key="1">
    <citation type="submission" date="2021-01" db="EMBL/GenBank/DDBJ databases">
        <authorList>
            <person name="Corre E."/>
            <person name="Pelletier E."/>
            <person name="Niang G."/>
            <person name="Scheremetjew M."/>
            <person name="Finn R."/>
            <person name="Kale V."/>
            <person name="Holt S."/>
            <person name="Cochrane G."/>
            <person name="Meng A."/>
            <person name="Brown T."/>
            <person name="Cohen L."/>
        </authorList>
    </citation>
    <scope>NUCLEOTIDE SEQUENCE</scope>
    <source>
        <strain evidence="3">OF101</strain>
    </source>
</reference>
<feature type="compositionally biased region" description="Acidic residues" evidence="2">
    <location>
        <begin position="282"/>
        <end position="294"/>
    </location>
</feature>
<proteinExistence type="inferred from homology"/>
<dbReference type="PANTHER" id="PTHR21043">
    <property type="entry name" value="IOJAP SUPERFAMILY ORTHOLOG"/>
    <property type="match status" value="1"/>
</dbReference>
<dbReference type="GO" id="GO:0017148">
    <property type="term" value="P:negative regulation of translation"/>
    <property type="evidence" value="ECO:0007669"/>
    <property type="project" value="TreeGrafter"/>
</dbReference>
<feature type="compositionally biased region" description="Basic and acidic residues" evidence="2">
    <location>
        <begin position="252"/>
        <end position="262"/>
    </location>
</feature>
<evidence type="ECO:0008006" key="4">
    <source>
        <dbReference type="Google" id="ProtNLM"/>
    </source>
</evidence>
<dbReference type="PANTHER" id="PTHR21043:SF0">
    <property type="entry name" value="MITOCHONDRIAL ASSEMBLY OF RIBOSOMAL LARGE SUBUNIT PROTEIN 1"/>
    <property type="match status" value="1"/>
</dbReference>
<organism evidence="3">
    <name type="scientific">Alexandrium catenella</name>
    <name type="common">Red tide dinoflagellate</name>
    <name type="synonym">Gonyaulax catenella</name>
    <dbReference type="NCBI Taxonomy" id="2925"/>
    <lineage>
        <taxon>Eukaryota</taxon>
        <taxon>Sar</taxon>
        <taxon>Alveolata</taxon>
        <taxon>Dinophyceae</taxon>
        <taxon>Gonyaulacales</taxon>
        <taxon>Pyrocystaceae</taxon>
        <taxon>Alexandrium</taxon>
    </lineage>
</organism>